<name>A0ABD2NEQ7_9CUCU</name>
<accession>A0ABD2NEQ7</accession>
<feature type="domain" description="PPIase cyclophilin-type" evidence="1">
    <location>
        <begin position="233"/>
        <end position="382"/>
    </location>
</feature>
<evidence type="ECO:0000259" key="1">
    <source>
        <dbReference type="PROSITE" id="PS50072"/>
    </source>
</evidence>
<dbReference type="InterPro" id="IPR002130">
    <property type="entry name" value="Cyclophilin-type_PPIase_dom"/>
</dbReference>
<evidence type="ECO:0000313" key="2">
    <source>
        <dbReference type="EMBL" id="KAL3277263.1"/>
    </source>
</evidence>
<reference evidence="2 3" key="1">
    <citation type="journal article" date="2021" name="BMC Biol.">
        <title>Horizontally acquired antibacterial genes associated with adaptive radiation of ladybird beetles.</title>
        <authorList>
            <person name="Li H.S."/>
            <person name="Tang X.F."/>
            <person name="Huang Y.H."/>
            <person name="Xu Z.Y."/>
            <person name="Chen M.L."/>
            <person name="Du X.Y."/>
            <person name="Qiu B.Y."/>
            <person name="Chen P.T."/>
            <person name="Zhang W."/>
            <person name="Slipinski A."/>
            <person name="Escalona H.E."/>
            <person name="Waterhouse R.M."/>
            <person name="Zwick A."/>
            <person name="Pang H."/>
        </authorList>
    </citation>
    <scope>NUCLEOTIDE SEQUENCE [LARGE SCALE GENOMIC DNA]</scope>
    <source>
        <strain evidence="2">SYSU2018</strain>
    </source>
</reference>
<dbReference type="PROSITE" id="PS50072">
    <property type="entry name" value="CSA_PPIASE_2"/>
    <property type="match status" value="1"/>
</dbReference>
<keyword evidence="3" id="KW-1185">Reference proteome</keyword>
<dbReference type="EMBL" id="JABFTP020000103">
    <property type="protein sequence ID" value="KAL3277263.1"/>
    <property type="molecule type" value="Genomic_DNA"/>
</dbReference>
<dbReference type="Pfam" id="PF00160">
    <property type="entry name" value="Pro_isomerase"/>
    <property type="match status" value="1"/>
</dbReference>
<dbReference type="Proteomes" id="UP001516400">
    <property type="component" value="Unassembled WGS sequence"/>
</dbReference>
<evidence type="ECO:0000313" key="3">
    <source>
        <dbReference type="Proteomes" id="UP001516400"/>
    </source>
</evidence>
<dbReference type="PRINTS" id="PR00153">
    <property type="entry name" value="CSAPPISMRASE"/>
</dbReference>
<dbReference type="AlphaFoldDB" id="A0ABD2NEQ7"/>
<organism evidence="2 3">
    <name type="scientific">Cryptolaemus montrouzieri</name>
    <dbReference type="NCBI Taxonomy" id="559131"/>
    <lineage>
        <taxon>Eukaryota</taxon>
        <taxon>Metazoa</taxon>
        <taxon>Ecdysozoa</taxon>
        <taxon>Arthropoda</taxon>
        <taxon>Hexapoda</taxon>
        <taxon>Insecta</taxon>
        <taxon>Pterygota</taxon>
        <taxon>Neoptera</taxon>
        <taxon>Endopterygota</taxon>
        <taxon>Coleoptera</taxon>
        <taxon>Polyphaga</taxon>
        <taxon>Cucujiformia</taxon>
        <taxon>Coccinelloidea</taxon>
        <taxon>Coccinellidae</taxon>
        <taxon>Scymninae</taxon>
        <taxon>Scymnini</taxon>
        <taxon>Cryptolaemus</taxon>
    </lineage>
</organism>
<proteinExistence type="predicted"/>
<dbReference type="PANTHER" id="PTHR11071">
    <property type="entry name" value="PEPTIDYL-PROLYL CIS-TRANS ISOMERASE"/>
    <property type="match status" value="1"/>
</dbReference>
<protein>
    <recommendedName>
        <fullName evidence="1">PPIase cyclophilin-type domain-containing protein</fullName>
    </recommendedName>
</protein>
<dbReference type="InterPro" id="IPR029000">
    <property type="entry name" value="Cyclophilin-like_dom_sf"/>
</dbReference>
<dbReference type="SUPFAM" id="SSF50891">
    <property type="entry name" value="Cyclophilin-like"/>
    <property type="match status" value="1"/>
</dbReference>
<dbReference type="Gene3D" id="2.40.100.10">
    <property type="entry name" value="Cyclophilin-like"/>
    <property type="match status" value="1"/>
</dbReference>
<comment type="caution">
    <text evidence="2">The sequence shown here is derived from an EMBL/GenBank/DDBJ whole genome shotgun (WGS) entry which is preliminary data.</text>
</comment>
<dbReference type="PANTHER" id="PTHR11071:SF561">
    <property type="entry name" value="PEPTIDYL-PROLYL CIS-TRANS ISOMERASE D-RELATED"/>
    <property type="match status" value="1"/>
</dbReference>
<gene>
    <name evidence="2" type="ORF">HHI36_012614</name>
</gene>
<sequence length="396" mass="45828">MGMGIPFNKLADQFKAFSENKFNIPDESSLRKQDIDTSYTVVYVKMHRENKKCACLECRCTKFVPTTIPRMCISPKNKMVRENDLKIYNEHLERCFYAKAYVDSSPPSFNIHQRLRPMKMIENSFQGEVDTVNAGINFHASSLRAFQFKLLEIEKENKKIYDRIISQTSTYAYDPMEWRRRKKILQDTARYPIVLFKKRNIDREVSKQPSISLGLSKQPLHVECFMDFKVEKGEYLGRIIMELYQDFAPITVQNFVEICKGSNKLSYKNCPVHYIVKNQYLETGDITKGTGSGGFSIFGKSFDEENHKLKHSKPGTLSMVRLKNQKNNSKFCITFRPIEKLDKQNVVFGKVIMGIDVLMKINGYGREIGKPLVKVIISDCGELPPCVCYKKSLRCK</sequence>